<dbReference type="EMBL" id="KZ293742">
    <property type="protein sequence ID" value="PBK80596.1"/>
    <property type="molecule type" value="Genomic_DNA"/>
</dbReference>
<evidence type="ECO:0000313" key="2">
    <source>
        <dbReference type="Proteomes" id="UP000217790"/>
    </source>
</evidence>
<dbReference type="Proteomes" id="UP000217790">
    <property type="component" value="Unassembled WGS sequence"/>
</dbReference>
<gene>
    <name evidence="1" type="ORF">ARMGADRAFT_826076</name>
</gene>
<keyword evidence="2" id="KW-1185">Reference proteome</keyword>
<dbReference type="OrthoDB" id="2687876at2759"/>
<evidence type="ECO:0000313" key="1">
    <source>
        <dbReference type="EMBL" id="PBK80596.1"/>
    </source>
</evidence>
<protein>
    <recommendedName>
        <fullName evidence="3">F-box domain-containing protein</fullName>
    </recommendedName>
</protein>
<accession>A0A2H3CZ71</accession>
<organism evidence="1 2">
    <name type="scientific">Armillaria gallica</name>
    <name type="common">Bulbous honey fungus</name>
    <name type="synonym">Armillaria bulbosa</name>
    <dbReference type="NCBI Taxonomy" id="47427"/>
    <lineage>
        <taxon>Eukaryota</taxon>
        <taxon>Fungi</taxon>
        <taxon>Dikarya</taxon>
        <taxon>Basidiomycota</taxon>
        <taxon>Agaricomycotina</taxon>
        <taxon>Agaricomycetes</taxon>
        <taxon>Agaricomycetidae</taxon>
        <taxon>Agaricales</taxon>
        <taxon>Marasmiineae</taxon>
        <taxon>Physalacriaceae</taxon>
        <taxon>Armillaria</taxon>
    </lineage>
</organism>
<evidence type="ECO:0008006" key="3">
    <source>
        <dbReference type="Google" id="ProtNLM"/>
    </source>
</evidence>
<dbReference type="InParanoid" id="A0A2H3CZ71"/>
<dbReference type="AlphaFoldDB" id="A0A2H3CZ71"/>
<dbReference type="STRING" id="47427.A0A2H3CZ71"/>
<sequence length="280" mass="31341">MAEQDIAMADIIGYQRVFTDIIQGPSHFARTVAKTPVATLGKLAILPNELLDDIVSKHCDIQTIVTSFSVVNRSARKAVDATVALQRISHYAPIALIAMLRTQAASFFTLEDLYDALCSNSSCRRCGSFGPLLWLPECQRCCMPCLRRAPEYCPISKYAATKLFGVSEGVLASVPSVCSERGWDDYQDFRHLLSFTQARAAAVKDAGGEAQFMARINSVSGRCRCLYNSDRTIHRDTIYEEARRYYTVYTVSDLVHHVQTDCPDGQRIWKKHLKESKQAN</sequence>
<proteinExistence type="predicted"/>
<name>A0A2H3CZ71_ARMGA</name>
<reference evidence="2" key="1">
    <citation type="journal article" date="2017" name="Nat. Ecol. Evol.">
        <title>Genome expansion and lineage-specific genetic innovations in the forest pathogenic fungi Armillaria.</title>
        <authorList>
            <person name="Sipos G."/>
            <person name="Prasanna A.N."/>
            <person name="Walter M.C."/>
            <person name="O'Connor E."/>
            <person name="Balint B."/>
            <person name="Krizsan K."/>
            <person name="Kiss B."/>
            <person name="Hess J."/>
            <person name="Varga T."/>
            <person name="Slot J."/>
            <person name="Riley R."/>
            <person name="Boka B."/>
            <person name="Rigling D."/>
            <person name="Barry K."/>
            <person name="Lee J."/>
            <person name="Mihaltcheva S."/>
            <person name="LaButti K."/>
            <person name="Lipzen A."/>
            <person name="Waldron R."/>
            <person name="Moloney N.M."/>
            <person name="Sperisen C."/>
            <person name="Kredics L."/>
            <person name="Vagvoelgyi C."/>
            <person name="Patrignani A."/>
            <person name="Fitzpatrick D."/>
            <person name="Nagy I."/>
            <person name="Doyle S."/>
            <person name="Anderson J.B."/>
            <person name="Grigoriev I.V."/>
            <person name="Gueldener U."/>
            <person name="Muensterkoetter M."/>
            <person name="Nagy L.G."/>
        </authorList>
    </citation>
    <scope>NUCLEOTIDE SEQUENCE [LARGE SCALE GENOMIC DNA]</scope>
    <source>
        <strain evidence="2">Ar21-2</strain>
    </source>
</reference>